<dbReference type="InterPro" id="IPR038922">
    <property type="entry name" value="HYPK_UBA"/>
</dbReference>
<dbReference type="Pfam" id="PF19026">
    <property type="entry name" value="UBA_HYPK"/>
    <property type="match status" value="1"/>
</dbReference>
<evidence type="ECO:0000313" key="3">
    <source>
        <dbReference type="Proteomes" id="UP000053424"/>
    </source>
</evidence>
<name>A0A0C3CXW9_HEBCY</name>
<reference evidence="3" key="2">
    <citation type="submission" date="2015-01" db="EMBL/GenBank/DDBJ databases">
        <title>Evolutionary Origins and Diversification of the Mycorrhizal Mutualists.</title>
        <authorList>
            <consortium name="DOE Joint Genome Institute"/>
            <consortium name="Mycorrhizal Genomics Consortium"/>
            <person name="Kohler A."/>
            <person name="Kuo A."/>
            <person name="Nagy L.G."/>
            <person name="Floudas D."/>
            <person name="Copeland A."/>
            <person name="Barry K.W."/>
            <person name="Cichocki N."/>
            <person name="Veneault-Fourrey C."/>
            <person name="LaButti K."/>
            <person name="Lindquist E.A."/>
            <person name="Lipzen A."/>
            <person name="Lundell T."/>
            <person name="Morin E."/>
            <person name="Murat C."/>
            <person name="Riley R."/>
            <person name="Ohm R."/>
            <person name="Sun H."/>
            <person name="Tunlid A."/>
            <person name="Henrissat B."/>
            <person name="Grigoriev I.V."/>
            <person name="Hibbett D.S."/>
            <person name="Martin F."/>
        </authorList>
    </citation>
    <scope>NUCLEOTIDE SEQUENCE [LARGE SCALE GENOMIC DNA]</scope>
    <source>
        <strain evidence="3">h7</strain>
    </source>
</reference>
<sequence length="103" mass="11154">MTRVNGRPEPEVIMNYVDGFSYSKYKMEAAFHSGGFLEKPTAKAIHAKDPSAPVPKREDVDLIVHEFEITKAHAEKVLSENGADISKALAALVAASTTPPQTS</sequence>
<feature type="domain" description="Nascent polypeptide-associated complex subunit alpha-like UBA" evidence="1">
    <location>
        <begin position="56"/>
        <end position="93"/>
    </location>
</feature>
<evidence type="ECO:0000313" key="2">
    <source>
        <dbReference type="EMBL" id="KIM48651.1"/>
    </source>
</evidence>
<dbReference type="STRING" id="686832.A0A0C3CXW9"/>
<organism evidence="2 3">
    <name type="scientific">Hebeloma cylindrosporum</name>
    <dbReference type="NCBI Taxonomy" id="76867"/>
    <lineage>
        <taxon>Eukaryota</taxon>
        <taxon>Fungi</taxon>
        <taxon>Dikarya</taxon>
        <taxon>Basidiomycota</taxon>
        <taxon>Agaricomycotina</taxon>
        <taxon>Agaricomycetes</taxon>
        <taxon>Agaricomycetidae</taxon>
        <taxon>Agaricales</taxon>
        <taxon>Agaricineae</taxon>
        <taxon>Hymenogastraceae</taxon>
        <taxon>Hebeloma</taxon>
    </lineage>
</organism>
<evidence type="ECO:0000259" key="1">
    <source>
        <dbReference type="Pfam" id="PF19026"/>
    </source>
</evidence>
<dbReference type="InterPro" id="IPR044034">
    <property type="entry name" value="NAC-like_UBA"/>
</dbReference>
<dbReference type="AlphaFoldDB" id="A0A0C3CXW9"/>
<keyword evidence="3" id="KW-1185">Reference proteome</keyword>
<dbReference type="CDD" id="cd14361">
    <property type="entry name" value="UBA_HYPK"/>
    <property type="match status" value="1"/>
</dbReference>
<reference evidence="2 3" key="1">
    <citation type="submission" date="2014-04" db="EMBL/GenBank/DDBJ databases">
        <authorList>
            <consortium name="DOE Joint Genome Institute"/>
            <person name="Kuo A."/>
            <person name="Gay G."/>
            <person name="Dore J."/>
            <person name="Kohler A."/>
            <person name="Nagy L.G."/>
            <person name="Floudas D."/>
            <person name="Copeland A."/>
            <person name="Barry K.W."/>
            <person name="Cichocki N."/>
            <person name="Veneault-Fourrey C."/>
            <person name="LaButti K."/>
            <person name="Lindquist E.A."/>
            <person name="Lipzen A."/>
            <person name="Lundell T."/>
            <person name="Morin E."/>
            <person name="Murat C."/>
            <person name="Sun H."/>
            <person name="Tunlid A."/>
            <person name="Henrissat B."/>
            <person name="Grigoriev I.V."/>
            <person name="Hibbett D.S."/>
            <person name="Martin F."/>
            <person name="Nordberg H.P."/>
            <person name="Cantor M.N."/>
            <person name="Hua S.X."/>
        </authorList>
    </citation>
    <scope>NUCLEOTIDE SEQUENCE [LARGE SCALE GENOMIC DNA]</scope>
    <source>
        <strain evidence="3">h7</strain>
    </source>
</reference>
<proteinExistence type="predicted"/>
<dbReference type="EMBL" id="KN831768">
    <property type="protein sequence ID" value="KIM48651.1"/>
    <property type="molecule type" value="Genomic_DNA"/>
</dbReference>
<dbReference type="HOGENOM" id="CLU_175758_0_0_1"/>
<protein>
    <recommendedName>
        <fullName evidence="1">Nascent polypeptide-associated complex subunit alpha-like UBA domain-containing protein</fullName>
    </recommendedName>
</protein>
<dbReference type="Proteomes" id="UP000053424">
    <property type="component" value="Unassembled WGS sequence"/>
</dbReference>
<dbReference type="OrthoDB" id="285219at2759"/>
<gene>
    <name evidence="2" type="ORF">M413DRAFT_437834</name>
</gene>
<accession>A0A0C3CXW9</accession>